<dbReference type="EMBL" id="AHHH01000137">
    <property type="protein sequence ID" value="ESU41245.1"/>
    <property type="molecule type" value="Genomic_DNA"/>
</dbReference>
<organism evidence="1 2">
    <name type="scientific">Giardia intestinalis</name>
    <name type="common">Giardia lamblia</name>
    <dbReference type="NCBI Taxonomy" id="5741"/>
    <lineage>
        <taxon>Eukaryota</taxon>
        <taxon>Metamonada</taxon>
        <taxon>Diplomonadida</taxon>
        <taxon>Hexamitidae</taxon>
        <taxon>Giardiinae</taxon>
        <taxon>Giardia</taxon>
    </lineage>
</organism>
<name>V6TW65_GIAIN</name>
<comment type="caution">
    <text evidence="1">The sequence shown here is derived from an EMBL/GenBank/DDBJ whole genome shotgun (WGS) entry which is preliminary data.</text>
</comment>
<dbReference type="VEuPathDB" id="GiardiaDB:DHA2_150899"/>
<reference evidence="1 2" key="2">
    <citation type="journal article" date="2013" name="Genome Biol. Evol.">
        <title>Genome sequencing of Giardia lamblia genotypes A2 and B isolates (DH and GS) and comparative analysis with the genomes of genotypes A1 and E (WB and Pig).</title>
        <authorList>
            <person name="Adam R.D."/>
            <person name="Dahlstrom E.W."/>
            <person name="Martens C.A."/>
            <person name="Bruno D.P."/>
            <person name="Barbian K.D."/>
            <person name="Ricklefs S.M."/>
            <person name="Hernandez M.M."/>
            <person name="Narla N.P."/>
            <person name="Patel R.B."/>
            <person name="Porcella S.F."/>
            <person name="Nash T.E."/>
        </authorList>
    </citation>
    <scope>NUCLEOTIDE SEQUENCE [LARGE SCALE GENOMIC DNA]</scope>
    <source>
        <strain evidence="1 2">GS</strain>
    </source>
</reference>
<accession>V6TW65</accession>
<dbReference type="AlphaFoldDB" id="V6TW65"/>
<proteinExistence type="predicted"/>
<dbReference type="VEuPathDB" id="GiardiaDB:QR46_4988"/>
<protein>
    <submittedName>
        <fullName evidence="1">Uncharacterized protein</fullName>
    </submittedName>
</protein>
<reference evidence="2" key="1">
    <citation type="submission" date="2012-02" db="EMBL/GenBank/DDBJ databases">
        <title>Genome sequencing of Giardia lamblia Genotypes A2 and B isolates (DH and GS) and comparative analysis with the genomes of Genotypes A1 and E (WB and Pig).</title>
        <authorList>
            <person name="Adam R."/>
            <person name="Dahlstrom E."/>
            <person name="Martens C."/>
            <person name="Bruno D."/>
            <person name="Barbian K."/>
            <person name="Porcella S.F."/>
            <person name="Nash T."/>
        </authorList>
    </citation>
    <scope>NUCLEOTIDE SEQUENCE</scope>
    <source>
        <strain evidence="2">GS</strain>
    </source>
</reference>
<sequence>VDPGALRVFDRETHRELARHPLSSVHSWTADAERGRLDLLVAWQGDRRLLSFATGQALAVVSLIRCYVARALEQAL</sequence>
<dbReference type="VEuPathDB" id="GiardiaDB:GL50581_1381"/>
<evidence type="ECO:0000313" key="2">
    <source>
        <dbReference type="Proteomes" id="UP000018040"/>
    </source>
</evidence>
<dbReference type="VEuPathDB" id="GiardiaDB:GL50803_00115468"/>
<evidence type="ECO:0000313" key="1">
    <source>
        <dbReference type="EMBL" id="ESU41245.1"/>
    </source>
</evidence>
<feature type="non-terminal residue" evidence="1">
    <location>
        <position position="1"/>
    </location>
</feature>
<dbReference type="Proteomes" id="UP000018040">
    <property type="component" value="Unassembled WGS sequence"/>
</dbReference>
<gene>
    <name evidence="1" type="ORF">GSB_154013</name>
</gene>